<dbReference type="RefSeq" id="WP_043397190.1">
    <property type="nucleotide sequence ID" value="NZ_JPMI01000128.1"/>
</dbReference>
<dbReference type="GO" id="GO:0008195">
    <property type="term" value="F:phosphatidate phosphatase activity"/>
    <property type="evidence" value="ECO:0007669"/>
    <property type="project" value="InterPro"/>
</dbReference>
<comment type="caution">
    <text evidence="2">The sequence shown here is derived from an EMBL/GenBank/DDBJ whole genome shotgun (WGS) entry which is preliminary data.</text>
</comment>
<dbReference type="PANTHER" id="PTHR28208">
    <property type="entry name" value="PHOSPHATIDATE PHOSPHATASE APP1"/>
    <property type="match status" value="1"/>
</dbReference>
<dbReference type="AlphaFoldDB" id="A0A084STR8"/>
<reference evidence="2 3" key="1">
    <citation type="submission" date="2014-07" db="EMBL/GenBank/DDBJ databases">
        <title>Draft Genome Sequence of Gephyronic Acid Producer, Cystobacter violaceus Strain Cb vi76.</title>
        <authorList>
            <person name="Stevens D.C."/>
            <person name="Young J."/>
            <person name="Carmichael R."/>
            <person name="Tan J."/>
            <person name="Taylor R.E."/>
        </authorList>
    </citation>
    <scope>NUCLEOTIDE SEQUENCE [LARGE SCALE GENOMIC DNA]</scope>
    <source>
        <strain evidence="2 3">Cb vi76</strain>
    </source>
</reference>
<organism evidence="2 3">
    <name type="scientific">Archangium violaceum Cb vi76</name>
    <dbReference type="NCBI Taxonomy" id="1406225"/>
    <lineage>
        <taxon>Bacteria</taxon>
        <taxon>Pseudomonadati</taxon>
        <taxon>Myxococcota</taxon>
        <taxon>Myxococcia</taxon>
        <taxon>Myxococcales</taxon>
        <taxon>Cystobacterineae</taxon>
        <taxon>Archangiaceae</taxon>
        <taxon>Archangium</taxon>
    </lineage>
</organism>
<dbReference type="InterPro" id="IPR019236">
    <property type="entry name" value="APP1_cat"/>
</dbReference>
<protein>
    <recommendedName>
        <fullName evidence="1">Phosphatidate phosphatase APP1 catalytic domain-containing protein</fullName>
    </recommendedName>
</protein>
<dbReference type="InterPro" id="IPR052935">
    <property type="entry name" value="Mg2+_PAP"/>
</dbReference>
<name>A0A084STR8_9BACT</name>
<dbReference type="Pfam" id="PF09949">
    <property type="entry name" value="APP1_cat"/>
    <property type="match status" value="1"/>
</dbReference>
<accession>A0A084STR8</accession>
<evidence type="ECO:0000313" key="3">
    <source>
        <dbReference type="Proteomes" id="UP000028547"/>
    </source>
</evidence>
<evidence type="ECO:0000313" key="2">
    <source>
        <dbReference type="EMBL" id="KFA91853.1"/>
    </source>
</evidence>
<evidence type="ECO:0000259" key="1">
    <source>
        <dbReference type="Pfam" id="PF09949"/>
    </source>
</evidence>
<feature type="domain" description="Phosphatidate phosphatase APP1 catalytic" evidence="1">
    <location>
        <begin position="157"/>
        <end position="312"/>
    </location>
</feature>
<dbReference type="PANTHER" id="PTHR28208:SF3">
    <property type="entry name" value="PHOSPHATIDATE PHOSPHATASE APP1"/>
    <property type="match status" value="1"/>
</dbReference>
<dbReference type="EMBL" id="JPMI01000128">
    <property type="protein sequence ID" value="KFA91853.1"/>
    <property type="molecule type" value="Genomic_DNA"/>
</dbReference>
<gene>
    <name evidence="2" type="ORF">Q664_19335</name>
</gene>
<sequence length="386" mass="43878">MSRKPPHPLVRLAFHVEHNVESWGWRVRRKLGLARPPRILPYRGYGSSRQCVIKARVLENRHVRPPWKRHTLLGSAIASWKRYNTVEIPRARVLARWGEHRWEGTTDEEGFLELWVEPPPEAKAGWNDVELELLSPSPEGVERVRAPVLLAGAEAQFGVISDIDDTVIVTNVTNFLKRAWTLFLTEHRTRLPFEGVDAFYEALHQGSTGAALNPIFYVSSSPWNLYEHLDEFLGLHRIPSGPLLLRDWGLSRTGFAPGGGHGHKLEKIRGLMSTLESLPFILIGDSGQEDAEHYRTIVREFPGRIRCVYIRNVWHRAGREKELAFIAADIRAAGSEMLTVDDTVTAARHAASQGWIRWQEVAEVQAHQAEDVQARTLLDKLDREHG</sequence>
<dbReference type="Proteomes" id="UP000028547">
    <property type="component" value="Unassembled WGS sequence"/>
</dbReference>
<proteinExistence type="predicted"/>